<dbReference type="InterPro" id="IPR036922">
    <property type="entry name" value="Rieske_2Fe-2S_sf"/>
</dbReference>
<keyword evidence="5" id="KW-1015">Disulfide bond</keyword>
<reference evidence="8" key="1">
    <citation type="journal article" date="2014" name="Int. J. Syst. Evol. Microbiol.">
        <title>Complete genome sequence of Corynebacterium casei LMG S-19264T (=DSM 44701T), isolated from a smear-ripened cheese.</title>
        <authorList>
            <consortium name="US DOE Joint Genome Institute (JGI-PGF)"/>
            <person name="Walter F."/>
            <person name="Albersmeier A."/>
            <person name="Kalinowski J."/>
            <person name="Ruckert C."/>
        </authorList>
    </citation>
    <scope>NUCLEOTIDE SEQUENCE</scope>
    <source>
        <strain evidence="8">JCM 4059</strain>
    </source>
</reference>
<organism evidence="8 9">
    <name type="scientific">Streptomyces mashuensis</name>
    <dbReference type="NCBI Taxonomy" id="33904"/>
    <lineage>
        <taxon>Bacteria</taxon>
        <taxon>Bacillati</taxon>
        <taxon>Actinomycetota</taxon>
        <taxon>Actinomycetes</taxon>
        <taxon>Kitasatosporales</taxon>
        <taxon>Streptomycetaceae</taxon>
        <taxon>Streptomyces</taxon>
    </lineage>
</organism>
<name>A0A919EEU0_9ACTN</name>
<accession>A0A919EEU0</accession>
<dbReference type="Pfam" id="PF01266">
    <property type="entry name" value="DAO"/>
    <property type="match status" value="1"/>
</dbReference>
<dbReference type="GO" id="GO:0046872">
    <property type="term" value="F:metal ion binding"/>
    <property type="evidence" value="ECO:0007669"/>
    <property type="project" value="UniProtKB-KW"/>
</dbReference>
<dbReference type="GO" id="GO:0051537">
    <property type="term" value="F:2 iron, 2 sulfur cluster binding"/>
    <property type="evidence" value="ECO:0007669"/>
    <property type="project" value="UniProtKB-KW"/>
</dbReference>
<evidence type="ECO:0000256" key="2">
    <source>
        <dbReference type="ARBA" id="ARBA00022723"/>
    </source>
</evidence>
<dbReference type="InterPro" id="IPR006076">
    <property type="entry name" value="FAD-dep_OxRdtase"/>
</dbReference>
<feature type="compositionally biased region" description="Low complexity" evidence="6">
    <location>
        <begin position="10"/>
        <end position="19"/>
    </location>
</feature>
<dbReference type="AlphaFoldDB" id="A0A919EEU0"/>
<evidence type="ECO:0000313" key="8">
    <source>
        <dbReference type="EMBL" id="GHF59706.1"/>
    </source>
</evidence>
<feature type="domain" description="Rieske" evidence="7">
    <location>
        <begin position="485"/>
        <end position="573"/>
    </location>
</feature>
<keyword evidence="3" id="KW-0408">Iron</keyword>
<dbReference type="PANTHER" id="PTHR13847">
    <property type="entry name" value="SARCOSINE DEHYDROGENASE-RELATED"/>
    <property type="match status" value="1"/>
</dbReference>
<keyword evidence="1" id="KW-0001">2Fe-2S</keyword>
<feature type="region of interest" description="Disordered" evidence="6">
    <location>
        <begin position="10"/>
        <end position="59"/>
    </location>
</feature>
<dbReference type="Pfam" id="PF00355">
    <property type="entry name" value="Rieske"/>
    <property type="match status" value="1"/>
</dbReference>
<dbReference type="InterPro" id="IPR036188">
    <property type="entry name" value="FAD/NAD-bd_sf"/>
</dbReference>
<dbReference type="InterPro" id="IPR005805">
    <property type="entry name" value="Rieske_Fe-S_prot_C"/>
</dbReference>
<protein>
    <submittedName>
        <fullName evidence="8">Iron-sulfur-binding protein</fullName>
    </submittedName>
</protein>
<dbReference type="InterPro" id="IPR017941">
    <property type="entry name" value="Rieske_2Fe-2S"/>
</dbReference>
<sequence length="573" mass="60139">MLQVLSGAGALPGFPLPGGENLPRPRRRDGRTGEPPARPRVAGARPGNPSGMASPAAGAAGPPALPGVFASHWMATSPATSYPPLTSGAGAEVDVAVIGGGVAGLSAAWELSRAGCSVAVLEAGRIAAGVTGFTTAKLTALHTLVYAGLRRTRGPEGARLYARSQQEAVERVVEVAGLLGVDCELERRPAFTYVTDPAGVAAVREEANAAEQAGLPASYVRETGLPFPVAGAVRVEDQAQFHPRRYLLALAEDLVARGGAVYELTRVTGLDEGTPCRLTTENGAELVARDVVVATHYPVFDRALLFTRLSPRRELVVAGPLAADRDPGGMYITQENDTRSVRTAPGPDGRRLLIVTGEHFTPGTADVTERFGRLADWAGAHFPGLEITHRWATQDNDSTDTVPLVGPFHAGSRHTYVATGFGGWGMSGGVMAGRLLADLITGLRPAWADLYDPRRVGSALREAPAFLRHQATVAQHFVGDRLRVPHVESPEEVAPGTGAVVRMGGRACAVHRAADGTVRRLSARCTHLGCLVAFNDAEQAWECPCHGSRFAVDGSVLQGPAVRPLEAWDAGEG</sequence>
<dbReference type="Gene3D" id="3.50.50.60">
    <property type="entry name" value="FAD/NAD(P)-binding domain"/>
    <property type="match status" value="1"/>
</dbReference>
<dbReference type="GO" id="GO:0016020">
    <property type="term" value="C:membrane"/>
    <property type="evidence" value="ECO:0007669"/>
    <property type="project" value="InterPro"/>
</dbReference>
<dbReference type="PANTHER" id="PTHR13847:SF274">
    <property type="entry name" value="RIESKE 2FE-2S IRON-SULFUR PROTEIN YHFW-RELATED"/>
    <property type="match status" value="1"/>
</dbReference>
<evidence type="ECO:0000313" key="9">
    <source>
        <dbReference type="Proteomes" id="UP000638313"/>
    </source>
</evidence>
<gene>
    <name evidence="8" type="ORF">GCM10010218_46570</name>
</gene>
<dbReference type="PRINTS" id="PR00162">
    <property type="entry name" value="RIESKE"/>
</dbReference>
<dbReference type="GO" id="GO:0004497">
    <property type="term" value="F:monooxygenase activity"/>
    <property type="evidence" value="ECO:0007669"/>
    <property type="project" value="UniProtKB-ARBA"/>
</dbReference>
<keyword evidence="9" id="KW-1185">Reference proteome</keyword>
<evidence type="ECO:0000256" key="1">
    <source>
        <dbReference type="ARBA" id="ARBA00022714"/>
    </source>
</evidence>
<evidence type="ECO:0000256" key="3">
    <source>
        <dbReference type="ARBA" id="ARBA00023004"/>
    </source>
</evidence>
<evidence type="ECO:0000256" key="5">
    <source>
        <dbReference type="ARBA" id="ARBA00023157"/>
    </source>
</evidence>
<dbReference type="GO" id="GO:0016705">
    <property type="term" value="F:oxidoreductase activity, acting on paired donors, with incorporation or reduction of molecular oxygen"/>
    <property type="evidence" value="ECO:0007669"/>
    <property type="project" value="UniProtKB-ARBA"/>
</dbReference>
<dbReference type="Gene3D" id="3.30.9.10">
    <property type="entry name" value="D-Amino Acid Oxidase, subunit A, domain 2"/>
    <property type="match status" value="1"/>
</dbReference>
<dbReference type="Proteomes" id="UP000638313">
    <property type="component" value="Unassembled WGS sequence"/>
</dbReference>
<keyword evidence="2" id="KW-0479">Metal-binding</keyword>
<evidence type="ECO:0000256" key="6">
    <source>
        <dbReference type="SAM" id="MobiDB-lite"/>
    </source>
</evidence>
<proteinExistence type="predicted"/>
<comment type="caution">
    <text evidence="8">The sequence shown here is derived from an EMBL/GenBank/DDBJ whole genome shotgun (WGS) entry which is preliminary data.</text>
</comment>
<dbReference type="GO" id="GO:0005737">
    <property type="term" value="C:cytoplasm"/>
    <property type="evidence" value="ECO:0007669"/>
    <property type="project" value="TreeGrafter"/>
</dbReference>
<dbReference type="Gene3D" id="2.102.10.10">
    <property type="entry name" value="Rieske [2Fe-2S] iron-sulphur domain"/>
    <property type="match status" value="1"/>
</dbReference>
<dbReference type="SUPFAM" id="SSF51971">
    <property type="entry name" value="Nucleotide-binding domain"/>
    <property type="match status" value="1"/>
</dbReference>
<evidence type="ECO:0000256" key="4">
    <source>
        <dbReference type="ARBA" id="ARBA00023014"/>
    </source>
</evidence>
<dbReference type="PROSITE" id="PS51296">
    <property type="entry name" value="RIESKE"/>
    <property type="match status" value="1"/>
</dbReference>
<keyword evidence="4" id="KW-0411">Iron-sulfur</keyword>
<dbReference type="EMBL" id="BNBD01000010">
    <property type="protein sequence ID" value="GHF59706.1"/>
    <property type="molecule type" value="Genomic_DNA"/>
</dbReference>
<dbReference type="SUPFAM" id="SSF50022">
    <property type="entry name" value="ISP domain"/>
    <property type="match status" value="1"/>
</dbReference>
<feature type="compositionally biased region" description="Low complexity" evidence="6">
    <location>
        <begin position="33"/>
        <end position="59"/>
    </location>
</feature>
<reference evidence="8" key="2">
    <citation type="submission" date="2020-09" db="EMBL/GenBank/DDBJ databases">
        <authorList>
            <person name="Sun Q."/>
            <person name="Ohkuma M."/>
        </authorList>
    </citation>
    <scope>NUCLEOTIDE SEQUENCE</scope>
    <source>
        <strain evidence="8">JCM 4059</strain>
    </source>
</reference>
<evidence type="ECO:0000259" key="7">
    <source>
        <dbReference type="PROSITE" id="PS51296"/>
    </source>
</evidence>